<dbReference type="Gene3D" id="3.30.1180.10">
    <property type="match status" value="1"/>
</dbReference>
<dbReference type="AlphaFoldDB" id="A0A367FY51"/>
<dbReference type="GO" id="GO:0008289">
    <property type="term" value="F:lipid binding"/>
    <property type="evidence" value="ECO:0007669"/>
    <property type="project" value="UniProtKB-KW"/>
</dbReference>
<comment type="caution">
    <text evidence="2">The sequence shown here is derived from an EMBL/GenBank/DDBJ whole genome shotgun (WGS) entry which is preliminary data.</text>
</comment>
<accession>A0A367FY51</accession>
<evidence type="ECO:0000313" key="3">
    <source>
        <dbReference type="Proteomes" id="UP000253208"/>
    </source>
</evidence>
<dbReference type="InterPro" id="IPR050270">
    <property type="entry name" value="DegV_domain_contain"/>
</dbReference>
<keyword evidence="1" id="KW-0446">Lipid-binding</keyword>
<dbReference type="PANTHER" id="PTHR33434">
    <property type="entry name" value="DEGV DOMAIN-CONTAINING PROTEIN DR_1986-RELATED"/>
    <property type="match status" value="1"/>
</dbReference>
<organism evidence="2 3">
    <name type="scientific">Blautia obeum</name>
    <dbReference type="NCBI Taxonomy" id="40520"/>
    <lineage>
        <taxon>Bacteria</taxon>
        <taxon>Bacillati</taxon>
        <taxon>Bacillota</taxon>
        <taxon>Clostridia</taxon>
        <taxon>Lachnospirales</taxon>
        <taxon>Lachnospiraceae</taxon>
        <taxon>Blautia</taxon>
    </lineage>
</organism>
<dbReference type="SUPFAM" id="SSF82549">
    <property type="entry name" value="DAK1/DegV-like"/>
    <property type="match status" value="1"/>
</dbReference>
<dbReference type="NCBIfam" id="TIGR00762">
    <property type="entry name" value="DegV"/>
    <property type="match status" value="1"/>
</dbReference>
<name>A0A367FY51_9FIRM</name>
<reference evidence="2 3" key="1">
    <citation type="submission" date="2018-02" db="EMBL/GenBank/DDBJ databases">
        <title>Complete genome sequencing of Faecalibacterium prausnitzii strains isolated from the human gut.</title>
        <authorList>
            <person name="Fitzgerald B.C."/>
            <person name="Shkoporov A.N."/>
            <person name="Ross P.R."/>
            <person name="Hill C."/>
        </authorList>
    </citation>
    <scope>NUCLEOTIDE SEQUENCE [LARGE SCALE GENOMIC DNA]</scope>
    <source>
        <strain evidence="2 3">APC942/31-1</strain>
    </source>
</reference>
<dbReference type="EMBL" id="PSQG01000020">
    <property type="protein sequence ID" value="RCH42641.1"/>
    <property type="molecule type" value="Genomic_DNA"/>
</dbReference>
<evidence type="ECO:0000256" key="1">
    <source>
        <dbReference type="ARBA" id="ARBA00023121"/>
    </source>
</evidence>
<dbReference type="Gene3D" id="3.40.50.10170">
    <property type="match status" value="1"/>
</dbReference>
<dbReference type="Pfam" id="PF02645">
    <property type="entry name" value="DegV"/>
    <property type="match status" value="1"/>
</dbReference>
<sequence>MKSIAIVTDSNCGMSPTQVKDLGIYMLPMPFFIDDKEYLEDIDMNQSEFFQHLEQNPGCRVSTSQPTPESVTTLWDKLLKDYDEIVHIPMSSGLSSSMQTARMLAEDYDGRVRVVNNQRISGTLRYSAIEAIQQAKNGLSADEIGTWLEKTRFDSSIYITVATLKYLKQGGRITPAAAALGTMLRLKPVLQIQGEKLDAFSKARTMTQAKSTMTKAIKDDIADRFGEKINLDVIHSHNLEAAEEFRKEVLTTFPNIGEVNIFPLSLSVSCHIGPGSLALTCSKVHPEIW</sequence>
<dbReference type="InterPro" id="IPR003797">
    <property type="entry name" value="DegV"/>
</dbReference>
<gene>
    <name evidence="2" type="ORF">C4886_13555</name>
</gene>
<proteinExistence type="predicted"/>
<dbReference type="RefSeq" id="WP_044962134.1">
    <property type="nucleotide sequence ID" value="NZ_PSQG01000020.1"/>
</dbReference>
<dbReference type="InterPro" id="IPR043168">
    <property type="entry name" value="DegV_C"/>
</dbReference>
<dbReference type="Proteomes" id="UP000253208">
    <property type="component" value="Unassembled WGS sequence"/>
</dbReference>
<protein>
    <submittedName>
        <fullName evidence="2">DegV family protein</fullName>
    </submittedName>
</protein>
<dbReference type="PROSITE" id="PS51482">
    <property type="entry name" value="DEGV"/>
    <property type="match status" value="1"/>
</dbReference>
<dbReference type="PANTHER" id="PTHR33434:SF2">
    <property type="entry name" value="FATTY ACID-BINDING PROTEIN TM_1468"/>
    <property type="match status" value="1"/>
</dbReference>
<evidence type="ECO:0000313" key="2">
    <source>
        <dbReference type="EMBL" id="RCH42641.1"/>
    </source>
</evidence>